<feature type="transmembrane region" description="Helical" evidence="5">
    <location>
        <begin position="157"/>
        <end position="178"/>
    </location>
</feature>
<keyword evidence="4 5" id="KW-0472">Membrane</keyword>
<dbReference type="InterPro" id="IPR004710">
    <property type="entry name" value="Bilac:Na_transpt"/>
</dbReference>
<evidence type="ECO:0000313" key="6">
    <source>
        <dbReference type="EMBL" id="PCJ23861.1"/>
    </source>
</evidence>
<name>A0A2A5AXN3_9GAMM</name>
<reference evidence="7" key="1">
    <citation type="submission" date="2017-08" db="EMBL/GenBank/DDBJ databases">
        <title>A dynamic microbial community with high functional redundancy inhabits the cold, oxic subseafloor aquifer.</title>
        <authorList>
            <person name="Tully B.J."/>
            <person name="Wheat C.G."/>
            <person name="Glazer B.T."/>
            <person name="Huber J.A."/>
        </authorList>
    </citation>
    <scope>NUCLEOTIDE SEQUENCE [LARGE SCALE GENOMIC DNA]</scope>
</reference>
<accession>A0A2A5AXN3</accession>
<keyword evidence="2 5" id="KW-0812">Transmembrane</keyword>
<proteinExistence type="predicted"/>
<evidence type="ECO:0000256" key="5">
    <source>
        <dbReference type="SAM" id="Phobius"/>
    </source>
</evidence>
<dbReference type="PANTHER" id="PTHR10361:SF28">
    <property type="entry name" value="P3 PROTEIN-RELATED"/>
    <property type="match status" value="1"/>
</dbReference>
<dbReference type="PANTHER" id="PTHR10361">
    <property type="entry name" value="SODIUM-BILE ACID COTRANSPORTER"/>
    <property type="match status" value="1"/>
</dbReference>
<evidence type="ECO:0000256" key="2">
    <source>
        <dbReference type="ARBA" id="ARBA00022692"/>
    </source>
</evidence>
<organism evidence="6 7">
    <name type="scientific">SAR86 cluster bacterium</name>
    <dbReference type="NCBI Taxonomy" id="2030880"/>
    <lineage>
        <taxon>Bacteria</taxon>
        <taxon>Pseudomonadati</taxon>
        <taxon>Pseudomonadota</taxon>
        <taxon>Gammaproteobacteria</taxon>
        <taxon>SAR86 cluster</taxon>
    </lineage>
</organism>
<evidence type="ECO:0000256" key="1">
    <source>
        <dbReference type="ARBA" id="ARBA00004141"/>
    </source>
</evidence>
<feature type="transmembrane region" description="Helical" evidence="5">
    <location>
        <begin position="92"/>
        <end position="115"/>
    </location>
</feature>
<dbReference type="GO" id="GO:0016020">
    <property type="term" value="C:membrane"/>
    <property type="evidence" value="ECO:0007669"/>
    <property type="project" value="UniProtKB-SubCell"/>
</dbReference>
<feature type="transmembrane region" description="Helical" evidence="5">
    <location>
        <begin position="12"/>
        <end position="43"/>
    </location>
</feature>
<dbReference type="InterPro" id="IPR038770">
    <property type="entry name" value="Na+/solute_symporter_sf"/>
</dbReference>
<comment type="caution">
    <text evidence="6">The sequence shown here is derived from an EMBL/GenBank/DDBJ whole genome shotgun (WGS) entry which is preliminary data.</text>
</comment>
<feature type="transmembrane region" description="Helical" evidence="5">
    <location>
        <begin position="127"/>
        <end position="145"/>
    </location>
</feature>
<dbReference type="InterPro" id="IPR002657">
    <property type="entry name" value="BilAc:Na_symport/Acr3"/>
</dbReference>
<keyword evidence="3 5" id="KW-1133">Transmembrane helix</keyword>
<sequence>MLPVFNKLFPLWAILVSLIAFFFSAPFSSLASAIVPLLALVMFMMGLTLNKDDVLRIARDPKPVLIGVLLQFVLMPMLALTLANMLQLSNQLTVGMVLVGSCAGGTASNVICYLAKGDVALSISMTMTSTLVGVIATPLLCTFYLSETISVDTWSMLISILQMVFVPVLSGFAINYWFATKVLKVEALLPTASVVIILLIIGIVVALNSDQILEVGLFTLIAVVLHNLLGLVGGFYLSRLFGLNLKQSQTIAIEVGMQNSGLGVALALQFFSATAALPGALFSVWHNISGSILASVWGRKRNSLEYLLRDEELSKIN</sequence>
<feature type="transmembrane region" description="Helical" evidence="5">
    <location>
        <begin position="187"/>
        <end position="209"/>
    </location>
</feature>
<dbReference type="Pfam" id="PF01758">
    <property type="entry name" value="SBF"/>
    <property type="match status" value="1"/>
</dbReference>
<dbReference type="Proteomes" id="UP000218327">
    <property type="component" value="Unassembled WGS sequence"/>
</dbReference>
<feature type="transmembrane region" description="Helical" evidence="5">
    <location>
        <begin position="64"/>
        <end position="86"/>
    </location>
</feature>
<dbReference type="AlphaFoldDB" id="A0A2A5AXN3"/>
<evidence type="ECO:0000256" key="4">
    <source>
        <dbReference type="ARBA" id="ARBA00023136"/>
    </source>
</evidence>
<dbReference type="Gene3D" id="1.20.1530.20">
    <property type="match status" value="1"/>
</dbReference>
<dbReference type="EMBL" id="NVVJ01000033">
    <property type="protein sequence ID" value="PCJ23861.1"/>
    <property type="molecule type" value="Genomic_DNA"/>
</dbReference>
<protein>
    <submittedName>
        <fullName evidence="6">Bile acid:sodium symporter</fullName>
    </submittedName>
</protein>
<gene>
    <name evidence="6" type="ORF">COA96_10820</name>
</gene>
<evidence type="ECO:0000256" key="3">
    <source>
        <dbReference type="ARBA" id="ARBA00022989"/>
    </source>
</evidence>
<comment type="subcellular location">
    <subcellularLocation>
        <location evidence="1">Membrane</location>
        <topology evidence="1">Multi-pass membrane protein</topology>
    </subcellularLocation>
</comment>
<feature type="transmembrane region" description="Helical" evidence="5">
    <location>
        <begin position="215"/>
        <end position="237"/>
    </location>
</feature>
<evidence type="ECO:0000313" key="7">
    <source>
        <dbReference type="Proteomes" id="UP000218327"/>
    </source>
</evidence>